<feature type="chain" id="PRO_5002987173" description="J domain-containing protein" evidence="2">
    <location>
        <begin position="28"/>
        <end position="683"/>
    </location>
</feature>
<feature type="signal peptide" evidence="2">
    <location>
        <begin position="1"/>
        <end position="27"/>
    </location>
</feature>
<evidence type="ECO:0000313" key="3">
    <source>
        <dbReference type="EMBL" id="EEU35704.1"/>
    </source>
</evidence>
<dbReference type="HOGENOM" id="CLU_402833_0_0_1"/>
<feature type="compositionally biased region" description="Basic and acidic residues" evidence="1">
    <location>
        <begin position="425"/>
        <end position="438"/>
    </location>
</feature>
<dbReference type="GeneID" id="9676285"/>
<reference evidence="3 4" key="1">
    <citation type="journal article" date="2009" name="PLoS Genet.">
        <title>The genome of Nectria haematococca: contribution of supernumerary chromosomes to gene expansion.</title>
        <authorList>
            <person name="Coleman J.J."/>
            <person name="Rounsley S.D."/>
            <person name="Rodriguez-Carres M."/>
            <person name="Kuo A."/>
            <person name="Wasmann C.C."/>
            <person name="Grimwood J."/>
            <person name="Schmutz J."/>
            <person name="Taga M."/>
            <person name="White G.J."/>
            <person name="Zhou S."/>
            <person name="Schwartz D.C."/>
            <person name="Freitag M."/>
            <person name="Ma L.J."/>
            <person name="Danchin E.G."/>
            <person name="Henrissat B."/>
            <person name="Coutinho P.M."/>
            <person name="Nelson D.R."/>
            <person name="Straney D."/>
            <person name="Napoli C.A."/>
            <person name="Barker B.M."/>
            <person name="Gribskov M."/>
            <person name="Rep M."/>
            <person name="Kroken S."/>
            <person name="Molnar I."/>
            <person name="Rensing C."/>
            <person name="Kennell J.C."/>
            <person name="Zamora J."/>
            <person name="Farman M.L."/>
            <person name="Selker E.U."/>
            <person name="Salamov A."/>
            <person name="Shapiro H."/>
            <person name="Pangilinan J."/>
            <person name="Lindquist E."/>
            <person name="Lamers C."/>
            <person name="Grigoriev I.V."/>
            <person name="Geiser D.M."/>
            <person name="Covert S.F."/>
            <person name="Temporini E."/>
            <person name="Vanetten H.D."/>
        </authorList>
    </citation>
    <scope>NUCLEOTIDE SEQUENCE [LARGE SCALE GENOMIC DNA]</scope>
    <source>
        <strain evidence="4">ATCC MYA-4622 / CBS 123669 / FGSC 9596 / NRRL 45880 / 77-13-4</strain>
    </source>
</reference>
<dbReference type="KEGG" id="nhe:NECHADRAFT_87959"/>
<keyword evidence="2" id="KW-0732">Signal</keyword>
<dbReference type="OrthoDB" id="5104742at2759"/>
<gene>
    <name evidence="3" type="ORF">NECHADRAFT_87959</name>
</gene>
<keyword evidence="4" id="KW-1185">Reference proteome</keyword>
<dbReference type="eggNOG" id="ENOG502T5S6">
    <property type="taxonomic scope" value="Eukaryota"/>
</dbReference>
<evidence type="ECO:0000313" key="4">
    <source>
        <dbReference type="Proteomes" id="UP000005206"/>
    </source>
</evidence>
<evidence type="ECO:0000256" key="2">
    <source>
        <dbReference type="SAM" id="SignalP"/>
    </source>
</evidence>
<protein>
    <recommendedName>
        <fullName evidence="5">J domain-containing protein</fullName>
    </recommendedName>
</protein>
<evidence type="ECO:0000256" key="1">
    <source>
        <dbReference type="SAM" id="MobiDB-lite"/>
    </source>
</evidence>
<feature type="region of interest" description="Disordered" evidence="1">
    <location>
        <begin position="414"/>
        <end position="438"/>
    </location>
</feature>
<name>C7ZJW6_FUSV7</name>
<proteinExistence type="predicted"/>
<dbReference type="Proteomes" id="UP000005206">
    <property type="component" value="Chromosome 13"/>
</dbReference>
<sequence>MFALKSLLTIAFMAFVGIITLWQSSTTQIDSPIGKISIHQMHVDRICHVYDAMRRVRPGLTLPTNLYDYLGVGKRSDTDALGIWRVSASRAWNYLSDNREPDRELFLQASSVLLDQSTRSVYDGTFWPAIEAAPRHLKVQKLRELCAWTQETLRTSKLLGLVQQSNRKLIQDKAPGQVKAWDGGTMYLACHLPVECLTSNKGSWATGILDNLDLVIFSFQTLPLTALFFLFPPDLLTLNPLPLSHSPSLLSSCLPPNNLTVGAMVVTDRIKERTRHIQRYYPADGPMPYKHLITPEHLARAQFLQPKYKFDDFPGDLEEFPASWGDASSSSGKNSLSGVLHSPAWTSLPTQSQPASRQVIEIESEVLPKAGGANQDQLAQDPPVQATAQLSLKGPDEQAKDAQGAMSLLKDLVDGTPAQTPRTDQQSERATGRPRDLSEQLIPDVDCWGSVRRLSNPWNTTEKGTGCSGDNGIEVVATSQPANASTYSVENGGPSMTQHQVNKPNSSGATSILKRFIADTFQVETPATPKKLDGHQVGQPLSQCFLTPNFHVPPDSPFAMRVQAGPAENLGTSSKDGPKKEFKYSKEQVAKYVKWCKKQQQKHVDDDWHITSTPSGQDAKFGDMWGTPDHPAHFLITTSVGLLSRHPNSKDWPFCCSKYAGVSIPTPFYYLLAQFMHQELGFN</sequence>
<dbReference type="InParanoid" id="C7ZJW6"/>
<dbReference type="RefSeq" id="XP_003041417.1">
    <property type="nucleotide sequence ID" value="XM_003041371.1"/>
</dbReference>
<dbReference type="EMBL" id="GG698936">
    <property type="protein sequence ID" value="EEU35704.1"/>
    <property type="molecule type" value="Genomic_DNA"/>
</dbReference>
<evidence type="ECO:0008006" key="5">
    <source>
        <dbReference type="Google" id="ProtNLM"/>
    </source>
</evidence>
<accession>C7ZJW6</accession>
<organism evidence="3 4">
    <name type="scientific">Fusarium vanettenii (strain ATCC MYA-4622 / CBS 123669 / FGSC 9596 / NRRL 45880 / 77-13-4)</name>
    <name type="common">Fusarium solani subsp. pisi</name>
    <dbReference type="NCBI Taxonomy" id="660122"/>
    <lineage>
        <taxon>Eukaryota</taxon>
        <taxon>Fungi</taxon>
        <taxon>Dikarya</taxon>
        <taxon>Ascomycota</taxon>
        <taxon>Pezizomycotina</taxon>
        <taxon>Sordariomycetes</taxon>
        <taxon>Hypocreomycetidae</taxon>
        <taxon>Hypocreales</taxon>
        <taxon>Nectriaceae</taxon>
        <taxon>Fusarium</taxon>
        <taxon>Fusarium solani species complex</taxon>
        <taxon>Fusarium vanettenii</taxon>
    </lineage>
</organism>
<dbReference type="AlphaFoldDB" id="C7ZJW6"/>
<dbReference type="VEuPathDB" id="FungiDB:NECHADRAFT_87959"/>